<dbReference type="PANTHER" id="PTHR34997">
    <property type="entry name" value="AM15"/>
    <property type="match status" value="1"/>
</dbReference>
<keyword evidence="1" id="KW-0147">Chitin-binding</keyword>
<evidence type="ECO:0000259" key="3">
    <source>
        <dbReference type="PROSITE" id="PS51782"/>
    </source>
</evidence>
<dbReference type="GeneID" id="37026015"/>
<proteinExistence type="predicted"/>
<dbReference type="Gene3D" id="3.10.350.10">
    <property type="entry name" value="LysM domain"/>
    <property type="match status" value="2"/>
</dbReference>
<dbReference type="GO" id="GO:0008061">
    <property type="term" value="F:chitin binding"/>
    <property type="evidence" value="ECO:0007669"/>
    <property type="project" value="UniProtKB-KW"/>
</dbReference>
<dbReference type="Proteomes" id="UP000245884">
    <property type="component" value="Unassembled WGS sequence"/>
</dbReference>
<dbReference type="InterPro" id="IPR052210">
    <property type="entry name" value="LysM1-like"/>
</dbReference>
<protein>
    <recommendedName>
        <fullName evidence="3">LysM domain-containing protein</fullName>
    </recommendedName>
</protein>
<organism evidence="4 5">
    <name type="scientific">Jaminaea rosea</name>
    <dbReference type="NCBI Taxonomy" id="1569628"/>
    <lineage>
        <taxon>Eukaryota</taxon>
        <taxon>Fungi</taxon>
        <taxon>Dikarya</taxon>
        <taxon>Basidiomycota</taxon>
        <taxon>Ustilaginomycotina</taxon>
        <taxon>Exobasidiomycetes</taxon>
        <taxon>Microstromatales</taxon>
        <taxon>Microstromatales incertae sedis</taxon>
        <taxon>Jaminaea</taxon>
    </lineage>
</organism>
<gene>
    <name evidence="4" type="ORF">BDZ90DRAFT_214482</name>
</gene>
<dbReference type="Pfam" id="PF01476">
    <property type="entry name" value="LysM"/>
    <property type="match status" value="2"/>
</dbReference>
<dbReference type="AlphaFoldDB" id="A0A316UPI4"/>
<feature type="non-terminal residue" evidence="4">
    <location>
        <position position="110"/>
    </location>
</feature>
<dbReference type="PROSITE" id="PS51782">
    <property type="entry name" value="LYSM"/>
    <property type="match status" value="2"/>
</dbReference>
<evidence type="ECO:0000256" key="1">
    <source>
        <dbReference type="ARBA" id="ARBA00022669"/>
    </source>
</evidence>
<dbReference type="SUPFAM" id="SSF54106">
    <property type="entry name" value="LysM domain"/>
    <property type="match status" value="2"/>
</dbReference>
<keyword evidence="5" id="KW-1185">Reference proteome</keyword>
<feature type="domain" description="LysM" evidence="3">
    <location>
        <begin position="59"/>
        <end position="103"/>
    </location>
</feature>
<name>A0A316UPI4_9BASI</name>
<dbReference type="RefSeq" id="XP_025361300.1">
    <property type="nucleotide sequence ID" value="XM_025504192.1"/>
</dbReference>
<dbReference type="InterPro" id="IPR036779">
    <property type="entry name" value="LysM_dom_sf"/>
</dbReference>
<evidence type="ECO:0000313" key="5">
    <source>
        <dbReference type="Proteomes" id="UP000245884"/>
    </source>
</evidence>
<dbReference type="CDD" id="cd00118">
    <property type="entry name" value="LysM"/>
    <property type="match status" value="2"/>
</dbReference>
<accession>A0A316UPI4</accession>
<dbReference type="STRING" id="1569628.A0A316UPI4"/>
<sequence length="110" mass="11960">CTRNYIVQAGDTCDKIGQRHLVSTYQVLAFNLPEAGPTCETLEIGHELCLGRYGNDCQVVHRCTPADTCSSIAAQYKIPLSLLQDNNPSMNCGQIYDGLVLCVAPGVMRP</sequence>
<dbReference type="PANTHER" id="PTHR34997:SF1">
    <property type="entry name" value="PEPTIDOGLYCAN-BINDING LYSIN DOMAIN"/>
    <property type="match status" value="1"/>
</dbReference>
<dbReference type="EMBL" id="KZ819670">
    <property type="protein sequence ID" value="PWN26688.1"/>
    <property type="molecule type" value="Genomic_DNA"/>
</dbReference>
<dbReference type="OrthoDB" id="5985073at2759"/>
<dbReference type="SMART" id="SM00257">
    <property type="entry name" value="LysM"/>
    <property type="match status" value="2"/>
</dbReference>
<keyword evidence="2" id="KW-0843">Virulence</keyword>
<reference evidence="4 5" key="1">
    <citation type="journal article" date="2018" name="Mol. Biol. Evol.">
        <title>Broad Genomic Sampling Reveals a Smut Pathogenic Ancestry of the Fungal Clade Ustilaginomycotina.</title>
        <authorList>
            <person name="Kijpornyongpan T."/>
            <person name="Mondo S.J."/>
            <person name="Barry K."/>
            <person name="Sandor L."/>
            <person name="Lee J."/>
            <person name="Lipzen A."/>
            <person name="Pangilinan J."/>
            <person name="LaButti K."/>
            <person name="Hainaut M."/>
            <person name="Henrissat B."/>
            <person name="Grigoriev I.V."/>
            <person name="Spatafora J.W."/>
            <person name="Aime M.C."/>
        </authorList>
    </citation>
    <scope>NUCLEOTIDE SEQUENCE [LARGE SCALE GENOMIC DNA]</scope>
    <source>
        <strain evidence="4 5">MCA 5214</strain>
    </source>
</reference>
<dbReference type="InterPro" id="IPR018392">
    <property type="entry name" value="LysM"/>
</dbReference>
<evidence type="ECO:0000256" key="2">
    <source>
        <dbReference type="ARBA" id="ARBA00023026"/>
    </source>
</evidence>
<feature type="domain" description="LysM" evidence="3">
    <location>
        <begin position="3"/>
        <end position="50"/>
    </location>
</feature>
<feature type="non-terminal residue" evidence="4">
    <location>
        <position position="1"/>
    </location>
</feature>
<evidence type="ECO:0000313" key="4">
    <source>
        <dbReference type="EMBL" id="PWN26688.1"/>
    </source>
</evidence>